<accession>A1ZJ55</accession>
<keyword evidence="2" id="KW-1185">Reference proteome</keyword>
<evidence type="ECO:0000313" key="2">
    <source>
        <dbReference type="Proteomes" id="UP000004095"/>
    </source>
</evidence>
<comment type="caution">
    <text evidence="1">The sequence shown here is derived from an EMBL/GenBank/DDBJ whole genome shotgun (WGS) entry which is preliminary data.</text>
</comment>
<proteinExistence type="predicted"/>
<dbReference type="EMBL" id="AAWS01000010">
    <property type="protein sequence ID" value="EAY29591.1"/>
    <property type="molecule type" value="Genomic_DNA"/>
</dbReference>
<dbReference type="Proteomes" id="UP000004095">
    <property type="component" value="Unassembled WGS sequence"/>
</dbReference>
<evidence type="ECO:0000313" key="1">
    <source>
        <dbReference type="EMBL" id="EAY29591.1"/>
    </source>
</evidence>
<dbReference type="AlphaFoldDB" id="A1ZJ55"/>
<sequence>MLFYYLVSTHLLKQKKIGQPEVYIAIATKKIAVMQALVPLLVDRVIKNK</sequence>
<organism evidence="1 2">
    <name type="scientific">Microscilla marina ATCC 23134</name>
    <dbReference type="NCBI Taxonomy" id="313606"/>
    <lineage>
        <taxon>Bacteria</taxon>
        <taxon>Pseudomonadati</taxon>
        <taxon>Bacteroidota</taxon>
        <taxon>Cytophagia</taxon>
        <taxon>Cytophagales</taxon>
        <taxon>Microscillaceae</taxon>
        <taxon>Microscilla</taxon>
    </lineage>
</organism>
<name>A1ZJ55_MICM2</name>
<reference evidence="1 2" key="1">
    <citation type="submission" date="2007-01" db="EMBL/GenBank/DDBJ databases">
        <authorList>
            <person name="Haygood M."/>
            <person name="Podell S."/>
            <person name="Anderson C."/>
            <person name="Hopkinson B."/>
            <person name="Roe K."/>
            <person name="Barbeau K."/>
            <person name="Gaasterland T."/>
            <person name="Ferriera S."/>
            <person name="Johnson J."/>
            <person name="Kravitz S."/>
            <person name="Beeson K."/>
            <person name="Sutton G."/>
            <person name="Rogers Y.-H."/>
            <person name="Friedman R."/>
            <person name="Frazier M."/>
            <person name="Venter J.C."/>
        </authorList>
    </citation>
    <scope>NUCLEOTIDE SEQUENCE [LARGE SCALE GENOMIC DNA]</scope>
    <source>
        <strain evidence="1 2">ATCC 23134</strain>
    </source>
</reference>
<gene>
    <name evidence="1" type="ORF">M23134_00475</name>
</gene>
<protein>
    <submittedName>
        <fullName evidence="1">Uncharacterized protein</fullName>
    </submittedName>
</protein>